<keyword evidence="2" id="KW-0810">Translation regulation</keyword>
<dbReference type="InterPro" id="IPR035979">
    <property type="entry name" value="RBD_domain_sf"/>
</dbReference>
<sequence length="506" mass="54439">VSASMLKQFPNSGLNPGLFNVGPQLSPQQIAMLSQLPQIPQFQLACQLLLQQQQQQQLLQNQRKLSQAVRQQQEQQPHLDNMVPNALNVGLPDLQTKGPIPGYGSGFSSGGMDYGMVGGKEAGTESRFKQWTSMMEGLPSVATQEANMHKNGAIVAPGKTRGGSPYNQFDIIPGDTLGGHTGPAGDSWLPAKSPPTNKIGKFQPGVPWKGIQNIDPESDPYVTPGSVLGGTATSPIVDTDHQLLRDNTTGSNSSLNTSLPSPGAWPYSASDNSFSNVHSTSAKFPDYKSTWSPDPIGHNPTHLSNKMWKNHISSRNTTPLPRPPPASTWSDGGSVRPSYWLVLHNLTPQIDGSTLRTICMQHGPLLTFHLNLTQGTALIRYSTKQEAAKAQTALHMCVLGNTTILAEFATDDEVSRFLAQAQPPTPAATPSAPAAAGPILLALHCGDPQTILLACGESRPWKTPIGWAALLLYYLVTFWEEGRIQSELRTFNSDLVTFFGTAAALT</sequence>
<keyword evidence="7" id="KW-1185">Reference proteome</keyword>
<dbReference type="GO" id="GO:0060213">
    <property type="term" value="P:positive regulation of nuclear-transcribed mRNA poly(A) tail shortening"/>
    <property type="evidence" value="ECO:0007669"/>
    <property type="project" value="TreeGrafter"/>
</dbReference>
<organism evidence="6 7">
    <name type="scientific">Balaenoptera physalus</name>
    <name type="common">Fin whale</name>
    <name type="synonym">Balaena physalus</name>
    <dbReference type="NCBI Taxonomy" id="9770"/>
    <lineage>
        <taxon>Eukaryota</taxon>
        <taxon>Metazoa</taxon>
        <taxon>Chordata</taxon>
        <taxon>Craniata</taxon>
        <taxon>Vertebrata</taxon>
        <taxon>Euteleostomi</taxon>
        <taxon>Mammalia</taxon>
        <taxon>Eutheria</taxon>
        <taxon>Laurasiatheria</taxon>
        <taxon>Artiodactyla</taxon>
        <taxon>Whippomorpha</taxon>
        <taxon>Cetacea</taxon>
        <taxon>Mysticeti</taxon>
        <taxon>Balaenopteridae</taxon>
        <taxon>Balaenoptera</taxon>
    </lineage>
</organism>
<dbReference type="Pfam" id="PF16608">
    <property type="entry name" value="TNRC6-PABC_bdg"/>
    <property type="match status" value="1"/>
</dbReference>
<evidence type="ECO:0000313" key="6">
    <source>
        <dbReference type="EMBL" id="KAB0393835.1"/>
    </source>
</evidence>
<dbReference type="SUPFAM" id="SSF54928">
    <property type="entry name" value="RNA-binding domain, RBD"/>
    <property type="match status" value="1"/>
</dbReference>
<evidence type="ECO:0000313" key="7">
    <source>
        <dbReference type="Proteomes" id="UP000437017"/>
    </source>
</evidence>
<evidence type="ECO:0000259" key="5">
    <source>
        <dbReference type="Pfam" id="PF16608"/>
    </source>
</evidence>
<dbReference type="InterPro" id="IPR012677">
    <property type="entry name" value="Nucleotide-bd_a/b_plait_sf"/>
</dbReference>
<keyword evidence="3" id="KW-0694">RNA-binding</keyword>
<reference evidence="6 7" key="1">
    <citation type="journal article" date="2019" name="PLoS ONE">
        <title>Genomic analyses reveal an absence of contemporary introgressive admixture between fin whales and blue whales, despite known hybrids.</title>
        <authorList>
            <person name="Westbury M.V."/>
            <person name="Petersen B."/>
            <person name="Lorenzen E.D."/>
        </authorList>
    </citation>
    <scope>NUCLEOTIDE SEQUENCE [LARGE SCALE GENOMIC DNA]</scope>
    <source>
        <strain evidence="6">FinWhale-01</strain>
    </source>
</reference>
<dbReference type="AlphaFoldDB" id="A0A643C206"/>
<comment type="similarity">
    <text evidence="1">Belongs to the GW182 family.</text>
</comment>
<dbReference type="PANTHER" id="PTHR13020:SF32">
    <property type="entry name" value="TRINUCLEOTIDE REPEAT-CONTAINING GENE 6B PROTEIN"/>
    <property type="match status" value="1"/>
</dbReference>
<feature type="non-terminal residue" evidence="6">
    <location>
        <position position="1"/>
    </location>
</feature>
<dbReference type="GO" id="GO:0035195">
    <property type="term" value="P:miRNA-mediated post-transcriptional gene silencing"/>
    <property type="evidence" value="ECO:0007669"/>
    <property type="project" value="TreeGrafter"/>
</dbReference>
<dbReference type="InterPro" id="IPR034925">
    <property type="entry name" value="TNRC6B_RRM"/>
</dbReference>
<dbReference type="InterPro" id="IPR032226">
    <property type="entry name" value="TNRC6_PABC-bd"/>
</dbReference>
<dbReference type="FunFam" id="3.30.70.330:FF:000011">
    <property type="entry name" value="trinucleotide repeat-containing gene 6A protein-like"/>
    <property type="match status" value="1"/>
</dbReference>
<dbReference type="OrthoDB" id="5919166at2759"/>
<name>A0A643C206_BALPH</name>
<evidence type="ECO:0000256" key="3">
    <source>
        <dbReference type="ARBA" id="ARBA00022884"/>
    </source>
</evidence>
<accession>A0A643C206</accession>
<dbReference type="Gene3D" id="3.30.70.330">
    <property type="match status" value="1"/>
</dbReference>
<dbReference type="CDD" id="cd12712">
    <property type="entry name" value="RRM_TNRC6B"/>
    <property type="match status" value="1"/>
</dbReference>
<dbReference type="EMBL" id="SGJD01002962">
    <property type="protein sequence ID" value="KAB0393835.1"/>
    <property type="molecule type" value="Genomic_DNA"/>
</dbReference>
<dbReference type="Proteomes" id="UP000437017">
    <property type="component" value="Unassembled WGS sequence"/>
</dbReference>
<comment type="caution">
    <text evidence="6">The sequence shown here is derived from an EMBL/GenBank/DDBJ whole genome shotgun (WGS) entry which is preliminary data.</text>
</comment>
<evidence type="ECO:0000256" key="1">
    <source>
        <dbReference type="ARBA" id="ARBA00007302"/>
    </source>
</evidence>
<protein>
    <recommendedName>
        <fullName evidence="5">TNRC6 PABC binding domain-containing protein</fullName>
    </recommendedName>
</protein>
<proteinExistence type="inferred from homology"/>
<dbReference type="GO" id="GO:0000932">
    <property type="term" value="C:P-body"/>
    <property type="evidence" value="ECO:0007669"/>
    <property type="project" value="TreeGrafter"/>
</dbReference>
<dbReference type="GO" id="GO:0005654">
    <property type="term" value="C:nucleoplasm"/>
    <property type="evidence" value="ECO:0007669"/>
    <property type="project" value="TreeGrafter"/>
</dbReference>
<evidence type="ECO:0000256" key="2">
    <source>
        <dbReference type="ARBA" id="ARBA00022845"/>
    </source>
</evidence>
<evidence type="ECO:0000256" key="4">
    <source>
        <dbReference type="ARBA" id="ARBA00023158"/>
    </source>
</evidence>
<dbReference type="InterPro" id="IPR052068">
    <property type="entry name" value="GW182_domain"/>
</dbReference>
<gene>
    <name evidence="6" type="ORF">E2I00_019911</name>
</gene>
<dbReference type="PANTHER" id="PTHR13020">
    <property type="entry name" value="TRINUCLEOTIDE REPEAT-CONTAINING GENE 6"/>
    <property type="match status" value="1"/>
</dbReference>
<dbReference type="GO" id="GO:0006417">
    <property type="term" value="P:regulation of translation"/>
    <property type="evidence" value="ECO:0007669"/>
    <property type="project" value="UniProtKB-KW"/>
</dbReference>
<keyword evidence="4" id="KW-0943">RNA-mediated gene silencing</keyword>
<dbReference type="GO" id="GO:0003723">
    <property type="term" value="F:RNA binding"/>
    <property type="evidence" value="ECO:0007669"/>
    <property type="project" value="UniProtKB-KW"/>
</dbReference>
<feature type="domain" description="TNRC6 PABC binding" evidence="5">
    <location>
        <begin position="92"/>
        <end position="330"/>
    </location>
</feature>